<dbReference type="Gene3D" id="2.40.420.20">
    <property type="match status" value="1"/>
</dbReference>
<sequence length="351" mass="38426">MQLKSILVGTLSTLAIVACTPDNAHRETNPIMVDTYLVAAAAESQFRSFNGQVMPAELTPLSFRLDGKLTSILVREGDNVTKGQVIATLDDSKAKQNLIDAQAKYELALKQVQRGRELRSSKMISRAELDELTANIQFAEANLGSAKARMNYVRLRAPFDGVISSVDKKKFENVSPAEQVVSIYQGNQVYVKIEVSDSVLAMLNLAKVGQNYQPVASFSGHSGSYPVAYYEHNSELHPQSQTYEVWLRMPQSQPPIVPGTSAKVSVDLVKAGLNTFQAYQVPMTAIDAGLHSQEFYVWKLEQGHAHRCSVVVDQITGNGALVGTGIEKGDVLINSNLRKLRDGMEIKGAEL</sequence>
<comment type="similarity">
    <text evidence="1">Belongs to the membrane fusion protein (MFP) (TC 8.A.1) family.</text>
</comment>
<dbReference type="GO" id="GO:0015562">
    <property type="term" value="F:efflux transmembrane transporter activity"/>
    <property type="evidence" value="ECO:0007669"/>
    <property type="project" value="TreeGrafter"/>
</dbReference>
<dbReference type="Gene3D" id="1.10.287.470">
    <property type="entry name" value="Helix hairpin bin"/>
    <property type="match status" value="1"/>
</dbReference>
<evidence type="ECO:0000313" key="5">
    <source>
        <dbReference type="Proteomes" id="UP000033673"/>
    </source>
</evidence>
<dbReference type="AlphaFoldDB" id="A0A0F4NM74"/>
<dbReference type="Gene3D" id="2.40.50.100">
    <property type="match status" value="1"/>
</dbReference>
<dbReference type="GO" id="GO:1990281">
    <property type="term" value="C:efflux pump complex"/>
    <property type="evidence" value="ECO:0007669"/>
    <property type="project" value="TreeGrafter"/>
</dbReference>
<dbReference type="InterPro" id="IPR058647">
    <property type="entry name" value="BSH_CzcB-like"/>
</dbReference>
<comment type="caution">
    <text evidence="4">The sequence shown here is derived from an EMBL/GenBank/DDBJ whole genome shotgun (WGS) entry which is preliminary data.</text>
</comment>
<keyword evidence="2" id="KW-0175">Coiled coil</keyword>
<dbReference type="PANTHER" id="PTHR30469:SF20">
    <property type="entry name" value="EFFLUX RND TRANSPORTER PERIPLASMIC ADAPTOR SUBUNIT"/>
    <property type="match status" value="1"/>
</dbReference>
<evidence type="ECO:0000256" key="1">
    <source>
        <dbReference type="ARBA" id="ARBA00009477"/>
    </source>
</evidence>
<gene>
    <name evidence="4" type="ORF">TW81_06520</name>
</gene>
<dbReference type="OrthoDB" id="2110899at2"/>
<dbReference type="Gene3D" id="2.40.30.170">
    <property type="match status" value="1"/>
</dbReference>
<accession>A0A0F4NM74</accession>
<reference evidence="4 5" key="1">
    <citation type="journal article" date="2015" name="BMC Genomics">
        <title>Genome mining reveals unlocked bioactive potential of marine Gram-negative bacteria.</title>
        <authorList>
            <person name="Machado H."/>
            <person name="Sonnenschein E.C."/>
            <person name="Melchiorsen J."/>
            <person name="Gram L."/>
        </authorList>
    </citation>
    <scope>NUCLEOTIDE SEQUENCE [LARGE SCALE GENOMIC DNA]</scope>
    <source>
        <strain evidence="4 5">S2757</strain>
    </source>
</reference>
<dbReference type="EMBL" id="JXXV01000012">
    <property type="protein sequence ID" value="KJY83974.1"/>
    <property type="molecule type" value="Genomic_DNA"/>
</dbReference>
<dbReference type="PANTHER" id="PTHR30469">
    <property type="entry name" value="MULTIDRUG RESISTANCE PROTEIN MDTA"/>
    <property type="match status" value="1"/>
</dbReference>
<dbReference type="SUPFAM" id="SSF111369">
    <property type="entry name" value="HlyD-like secretion proteins"/>
    <property type="match status" value="1"/>
</dbReference>
<dbReference type="RefSeq" id="WP_045954896.1">
    <property type="nucleotide sequence ID" value="NZ_JXXV01000012.1"/>
</dbReference>
<evidence type="ECO:0000313" key="4">
    <source>
        <dbReference type="EMBL" id="KJY83974.1"/>
    </source>
</evidence>
<keyword evidence="5" id="KW-1185">Reference proteome</keyword>
<name>A0A0F4NM74_9VIBR</name>
<evidence type="ECO:0000256" key="2">
    <source>
        <dbReference type="SAM" id="Coils"/>
    </source>
</evidence>
<dbReference type="Pfam" id="PF25973">
    <property type="entry name" value="BSH_CzcB"/>
    <property type="match status" value="1"/>
</dbReference>
<dbReference type="Proteomes" id="UP000033673">
    <property type="component" value="Unassembled WGS sequence"/>
</dbReference>
<proteinExistence type="inferred from homology"/>
<organism evidence="4 5">
    <name type="scientific">Vibrio galatheae</name>
    <dbReference type="NCBI Taxonomy" id="579748"/>
    <lineage>
        <taxon>Bacteria</taxon>
        <taxon>Pseudomonadati</taxon>
        <taxon>Pseudomonadota</taxon>
        <taxon>Gammaproteobacteria</taxon>
        <taxon>Vibrionales</taxon>
        <taxon>Vibrionaceae</taxon>
        <taxon>Vibrio</taxon>
    </lineage>
</organism>
<feature type="coiled-coil region" evidence="2">
    <location>
        <begin position="122"/>
        <end position="149"/>
    </location>
</feature>
<dbReference type="InterPro" id="IPR006143">
    <property type="entry name" value="RND_pump_MFP"/>
</dbReference>
<protein>
    <submittedName>
        <fullName evidence="4">Membrane protein</fullName>
    </submittedName>
</protein>
<feature type="domain" description="CzcB-like barrel-sandwich hybrid" evidence="3">
    <location>
        <begin position="63"/>
        <end position="181"/>
    </location>
</feature>
<dbReference type="NCBIfam" id="TIGR01730">
    <property type="entry name" value="RND_mfp"/>
    <property type="match status" value="1"/>
</dbReference>
<dbReference type="STRING" id="579748.TW81_06520"/>
<dbReference type="PATRIC" id="fig|579748.3.peg.1336"/>
<dbReference type="PROSITE" id="PS51257">
    <property type="entry name" value="PROKAR_LIPOPROTEIN"/>
    <property type="match status" value="1"/>
</dbReference>
<evidence type="ECO:0000259" key="3">
    <source>
        <dbReference type="Pfam" id="PF25973"/>
    </source>
</evidence>